<name>A0A246FFL9_9BACT</name>
<dbReference type="InterPro" id="IPR005467">
    <property type="entry name" value="His_kinase_dom"/>
</dbReference>
<dbReference type="Gene3D" id="3.30.565.10">
    <property type="entry name" value="Histidine kinase-like ATPase, C-terminal domain"/>
    <property type="match status" value="1"/>
</dbReference>
<dbReference type="PROSITE" id="PS50109">
    <property type="entry name" value="HIS_KIN"/>
    <property type="match status" value="1"/>
</dbReference>
<keyword evidence="5" id="KW-1185">Reference proteome</keyword>
<dbReference type="InterPro" id="IPR036890">
    <property type="entry name" value="HATPase_C_sf"/>
</dbReference>
<accession>A0A246FFL9</accession>
<dbReference type="PRINTS" id="PR00344">
    <property type="entry name" value="BCTRLSENSOR"/>
</dbReference>
<feature type="domain" description="Histidine kinase" evidence="3">
    <location>
        <begin position="1"/>
        <end position="136"/>
    </location>
</feature>
<evidence type="ECO:0000313" key="4">
    <source>
        <dbReference type="EMBL" id="OWP61295.1"/>
    </source>
</evidence>
<dbReference type="Pfam" id="PF02518">
    <property type="entry name" value="HATPase_c"/>
    <property type="match status" value="1"/>
</dbReference>
<comment type="caution">
    <text evidence="4">The sequence shown here is derived from an EMBL/GenBank/DDBJ whole genome shotgun (WGS) entry which is preliminary data.</text>
</comment>
<gene>
    <name evidence="4" type="ORF">CDA63_20210</name>
</gene>
<dbReference type="SUPFAM" id="SSF55874">
    <property type="entry name" value="ATPase domain of HSP90 chaperone/DNA topoisomerase II/histidine kinase"/>
    <property type="match status" value="1"/>
</dbReference>
<protein>
    <recommendedName>
        <fullName evidence="2">histidine kinase</fullName>
        <ecNumber evidence="2">2.7.13.3</ecNumber>
    </recommendedName>
</protein>
<proteinExistence type="predicted"/>
<dbReference type="EC" id="2.7.13.3" evidence="2"/>
<dbReference type="PANTHER" id="PTHR43065:SF42">
    <property type="entry name" value="TWO-COMPONENT SENSOR PPRA"/>
    <property type="match status" value="1"/>
</dbReference>
<dbReference type="InterPro" id="IPR003594">
    <property type="entry name" value="HATPase_dom"/>
</dbReference>
<evidence type="ECO:0000256" key="2">
    <source>
        <dbReference type="ARBA" id="ARBA00012438"/>
    </source>
</evidence>
<evidence type="ECO:0000259" key="3">
    <source>
        <dbReference type="PROSITE" id="PS50109"/>
    </source>
</evidence>
<keyword evidence="4" id="KW-0418">Kinase</keyword>
<dbReference type="SMART" id="SM00387">
    <property type="entry name" value="HATPase_c"/>
    <property type="match status" value="1"/>
</dbReference>
<comment type="catalytic activity">
    <reaction evidence="1">
        <text>ATP + protein L-histidine = ADP + protein N-phospho-L-histidine.</text>
        <dbReference type="EC" id="2.7.13.3"/>
    </reaction>
</comment>
<dbReference type="EMBL" id="NIRR01000116">
    <property type="protein sequence ID" value="OWP61295.1"/>
    <property type="molecule type" value="Genomic_DNA"/>
</dbReference>
<evidence type="ECO:0000313" key="5">
    <source>
        <dbReference type="Proteomes" id="UP000197277"/>
    </source>
</evidence>
<keyword evidence="4" id="KW-0808">Transferase</keyword>
<feature type="non-terminal residue" evidence="4">
    <location>
        <position position="136"/>
    </location>
</feature>
<sequence length="136" mass="14814">MRLAYHGLRAKDKSFNATLQTDFAPALPPIEAVSQDVGRVLLNLFTNAFYAVQQRKLQQPDGYVPTVSVSTRALRGGGVQVRVRDNGAGIPEAVRQKIFQPFFTTKPTGEGTGLGLSLSYDIIIKGHNGTLQLETK</sequence>
<dbReference type="GO" id="GO:0004673">
    <property type="term" value="F:protein histidine kinase activity"/>
    <property type="evidence" value="ECO:0007669"/>
    <property type="project" value="UniProtKB-EC"/>
</dbReference>
<dbReference type="AlphaFoldDB" id="A0A246FFL9"/>
<organism evidence="4 5">
    <name type="scientific">Hymenobacter amundsenii</name>
    <dbReference type="NCBI Taxonomy" id="2006685"/>
    <lineage>
        <taxon>Bacteria</taxon>
        <taxon>Pseudomonadati</taxon>
        <taxon>Bacteroidota</taxon>
        <taxon>Cytophagia</taxon>
        <taxon>Cytophagales</taxon>
        <taxon>Hymenobacteraceae</taxon>
        <taxon>Hymenobacter</taxon>
    </lineage>
</organism>
<dbReference type="Proteomes" id="UP000197277">
    <property type="component" value="Unassembled WGS sequence"/>
</dbReference>
<dbReference type="PANTHER" id="PTHR43065">
    <property type="entry name" value="SENSOR HISTIDINE KINASE"/>
    <property type="match status" value="1"/>
</dbReference>
<dbReference type="InterPro" id="IPR004358">
    <property type="entry name" value="Sig_transdc_His_kin-like_C"/>
</dbReference>
<evidence type="ECO:0000256" key="1">
    <source>
        <dbReference type="ARBA" id="ARBA00000085"/>
    </source>
</evidence>
<reference evidence="4 5" key="1">
    <citation type="submission" date="2017-06" db="EMBL/GenBank/DDBJ databases">
        <title>Hymenobacter amundsenii sp. nov. isolated from regoliths in Antarctica.</title>
        <authorList>
            <person name="Sedlacek I."/>
            <person name="Kralova S."/>
            <person name="Pantucek R."/>
            <person name="Svec P."/>
            <person name="Holochova P."/>
            <person name="Stankova E."/>
            <person name="Vrbovska V."/>
            <person name="Busse H.-J."/>
        </authorList>
    </citation>
    <scope>NUCLEOTIDE SEQUENCE [LARGE SCALE GENOMIC DNA]</scope>
    <source>
        <strain evidence="4 5">CCM 8682</strain>
    </source>
</reference>